<dbReference type="GO" id="GO:0043190">
    <property type="term" value="C:ATP-binding cassette (ABC) transporter complex"/>
    <property type="evidence" value="ECO:0007669"/>
    <property type="project" value="TreeGrafter"/>
</dbReference>
<dbReference type="Pfam" id="PF03739">
    <property type="entry name" value="LptF_LptG"/>
    <property type="match status" value="2"/>
</dbReference>
<feature type="transmembrane region" description="Helical" evidence="6">
    <location>
        <begin position="746"/>
        <end position="763"/>
    </location>
</feature>
<evidence type="ECO:0000256" key="2">
    <source>
        <dbReference type="ARBA" id="ARBA00022475"/>
    </source>
</evidence>
<evidence type="ECO:0000256" key="3">
    <source>
        <dbReference type="ARBA" id="ARBA00022692"/>
    </source>
</evidence>
<feature type="transmembrane region" description="Helical" evidence="6">
    <location>
        <begin position="467"/>
        <end position="487"/>
    </location>
</feature>
<evidence type="ECO:0000256" key="4">
    <source>
        <dbReference type="ARBA" id="ARBA00022989"/>
    </source>
</evidence>
<evidence type="ECO:0000256" key="5">
    <source>
        <dbReference type="ARBA" id="ARBA00023136"/>
    </source>
</evidence>
<reference evidence="7 8" key="1">
    <citation type="journal article" date="2016" name="Nat. Commun.">
        <title>Thousands of microbial genomes shed light on interconnected biogeochemical processes in an aquifer system.</title>
        <authorList>
            <person name="Anantharaman K."/>
            <person name="Brown C.T."/>
            <person name="Hug L.A."/>
            <person name="Sharon I."/>
            <person name="Castelle C.J."/>
            <person name="Probst A.J."/>
            <person name="Thomas B.C."/>
            <person name="Singh A."/>
            <person name="Wilkins M.J."/>
            <person name="Karaoz U."/>
            <person name="Brodie E.L."/>
            <person name="Williams K.H."/>
            <person name="Hubbard S.S."/>
            <person name="Banfield J.F."/>
        </authorList>
    </citation>
    <scope>NUCLEOTIDE SEQUENCE [LARGE SCALE GENOMIC DNA]</scope>
</reference>
<dbReference type="PANTHER" id="PTHR33529">
    <property type="entry name" value="SLR0882 PROTEIN-RELATED"/>
    <property type="match status" value="1"/>
</dbReference>
<evidence type="ECO:0000256" key="6">
    <source>
        <dbReference type="SAM" id="Phobius"/>
    </source>
</evidence>
<keyword evidence="3 6" id="KW-0812">Transmembrane</keyword>
<feature type="transmembrane region" description="Helical" evidence="6">
    <location>
        <begin position="503"/>
        <end position="524"/>
    </location>
</feature>
<feature type="transmembrane region" description="Helical" evidence="6">
    <location>
        <begin position="339"/>
        <end position="359"/>
    </location>
</feature>
<dbReference type="InterPro" id="IPR005495">
    <property type="entry name" value="LptG/LptF_permease"/>
</dbReference>
<comment type="subcellular location">
    <subcellularLocation>
        <location evidence="1">Cell membrane</location>
        <topology evidence="1">Multi-pass membrane protein</topology>
    </subcellularLocation>
</comment>
<feature type="transmembrane region" description="Helical" evidence="6">
    <location>
        <begin position="685"/>
        <end position="702"/>
    </location>
</feature>
<dbReference type="STRING" id="1817863.A2Y62_07310"/>
<dbReference type="Proteomes" id="UP000178943">
    <property type="component" value="Unassembled WGS sequence"/>
</dbReference>
<comment type="caution">
    <text evidence="7">The sequence shown here is derived from an EMBL/GenBank/DDBJ whole genome shotgun (WGS) entry which is preliminary data.</text>
</comment>
<evidence type="ECO:0000256" key="1">
    <source>
        <dbReference type="ARBA" id="ARBA00004651"/>
    </source>
</evidence>
<sequence length="765" mass="88632">MRIISKYIIKEITPHFFISLLTFTFLLLSGTIIDITVILITKGIDYSQLLLIVSYSLPPLLVLTIPMALLLSLLVGLGRLSSDFEIIIMRNLGLSTIRLFLPLLFIALICWAASSYFMINLTPKANNSLVNLMYKILTTKATTEIKPRVFYSDFPDLTLYIDEVSREGEWKKIFVLYHIEEQKYRIILADSGYAFADDKNKRILLHLNNGSWHENPEPGKYDYAKFSAYEIPVNASSFFPSTRSHKSDREMTLAELSKEIKQRKRNNMPYNNLAVEWYKKFSIPFACLVFALVGFIFFRQQHRVNRFSGYSISIIIILIYYMLLISGERFSDKGYISPFLGAWLANIILSFILISLILFKNIKIFLRSLLPKVTKRVVVAKAEVPEKSYGARKVRVRIRIQKVSFFSLWVLDKYFLREFFRYFFLAVIAFLLIFLVVEAFDLMDDLIANNVPFIVLWRYLKFYAPNVFYLIIPLAAMTGVLVSLSILSRNNEITAIKANGISLYRICLPILAAGLLISSFEFALQEYILPSTNKKATNLRREIRGLPQVSYESSVNNWVFGEKNYLYNYAFLDSDKNIFYKFQILQFSDYTWQLKKRIFAEYASADDKLWYLHSAESYTLEDNKVLYKKKNLFRILLPEDMNYFRTEFKLPGQMSFLELYTYMMKLAKKGYDITKLRVDFYNKPSFALASLIMTLIGLPFSFMMGKKGALYGIGISLITGIFYWAFMAFSKSIGYIGILPPPLAAWMPNIFLAIIAISLLINIKT</sequence>
<name>A0A1F5VJ34_9BACT</name>
<keyword evidence="2" id="KW-1003">Cell membrane</keyword>
<feature type="transmembrane region" description="Helical" evidence="6">
    <location>
        <begin position="12"/>
        <end position="40"/>
    </location>
</feature>
<dbReference type="PANTHER" id="PTHR33529:SF6">
    <property type="entry name" value="YJGP_YJGQ FAMILY PERMEASE"/>
    <property type="match status" value="1"/>
</dbReference>
<feature type="transmembrane region" description="Helical" evidence="6">
    <location>
        <begin position="60"/>
        <end position="78"/>
    </location>
</feature>
<gene>
    <name evidence="7" type="ORF">A2Y62_07310</name>
</gene>
<keyword evidence="4 6" id="KW-1133">Transmembrane helix</keyword>
<evidence type="ECO:0000313" key="7">
    <source>
        <dbReference type="EMBL" id="OGF63436.1"/>
    </source>
</evidence>
<feature type="transmembrane region" description="Helical" evidence="6">
    <location>
        <begin position="709"/>
        <end position="726"/>
    </location>
</feature>
<protein>
    <recommendedName>
        <fullName evidence="9">LPS export ABC transporter permease LptG</fullName>
    </recommendedName>
</protein>
<keyword evidence="5 6" id="KW-0472">Membrane</keyword>
<proteinExistence type="predicted"/>
<evidence type="ECO:0000313" key="8">
    <source>
        <dbReference type="Proteomes" id="UP000178943"/>
    </source>
</evidence>
<dbReference type="AlphaFoldDB" id="A0A1F5VJ34"/>
<organism evidence="7 8">
    <name type="scientific">Candidatus Fischerbacteria bacterium RBG_13_37_8</name>
    <dbReference type="NCBI Taxonomy" id="1817863"/>
    <lineage>
        <taxon>Bacteria</taxon>
        <taxon>Candidatus Fischeribacteriota</taxon>
    </lineage>
</organism>
<feature type="transmembrane region" description="Helical" evidence="6">
    <location>
        <begin position="99"/>
        <end position="119"/>
    </location>
</feature>
<dbReference type="EMBL" id="MFGW01000164">
    <property type="protein sequence ID" value="OGF63436.1"/>
    <property type="molecule type" value="Genomic_DNA"/>
</dbReference>
<dbReference type="GO" id="GO:0015920">
    <property type="term" value="P:lipopolysaccharide transport"/>
    <property type="evidence" value="ECO:0007669"/>
    <property type="project" value="TreeGrafter"/>
</dbReference>
<feature type="transmembrane region" description="Helical" evidence="6">
    <location>
        <begin position="281"/>
        <end position="298"/>
    </location>
</feature>
<accession>A0A1F5VJ34</accession>
<feature type="transmembrane region" description="Helical" evidence="6">
    <location>
        <begin position="419"/>
        <end position="437"/>
    </location>
</feature>
<evidence type="ECO:0008006" key="9">
    <source>
        <dbReference type="Google" id="ProtNLM"/>
    </source>
</evidence>
<feature type="transmembrane region" description="Helical" evidence="6">
    <location>
        <begin position="310"/>
        <end position="327"/>
    </location>
</feature>